<accession>A0A192A865</accession>
<dbReference type="AlphaFoldDB" id="A0A192A865"/>
<gene>
    <name evidence="3" type="ORF">A9Y76_28195</name>
</gene>
<evidence type="ECO:0000256" key="2">
    <source>
        <dbReference type="SAM" id="Phobius"/>
    </source>
</evidence>
<keyword evidence="4" id="KW-1185">Reference proteome</keyword>
<protein>
    <submittedName>
        <fullName evidence="3">Uncharacterized protein</fullName>
    </submittedName>
</protein>
<evidence type="ECO:0000313" key="4">
    <source>
        <dbReference type="Proteomes" id="UP000078572"/>
    </source>
</evidence>
<keyword evidence="2" id="KW-0472">Membrane</keyword>
<keyword evidence="2" id="KW-1133">Transmembrane helix</keyword>
<dbReference type="RefSeq" id="WP_024979595.1">
    <property type="nucleotide sequence ID" value="NZ_CP016024.1"/>
</dbReference>
<geneLocation type="plasmid" evidence="4">
    <name>pri-1</name>
</geneLocation>
<dbReference type="GeneID" id="61529914"/>
<proteinExistence type="predicted"/>
<evidence type="ECO:0000313" key="3">
    <source>
        <dbReference type="EMBL" id="ANJ76579.1"/>
    </source>
</evidence>
<keyword evidence="3" id="KW-0614">Plasmid</keyword>
<dbReference type="OrthoDB" id="9866682at2"/>
<reference evidence="4" key="1">
    <citation type="submission" date="2016-06" db="EMBL/GenBank/DDBJ databases">
        <authorList>
            <person name="Xu Y."/>
            <person name="Nagy A."/>
            <person name="Yan X."/>
            <person name="Kim S.W."/>
            <person name="Haley B."/>
            <person name="Liu N.T."/>
            <person name="Nou X."/>
        </authorList>
    </citation>
    <scope>NUCLEOTIDE SEQUENCE [LARGE SCALE GENOMIC DNA]</scope>
    <source>
        <strain evidence="4">ATCC 49129</strain>
        <plasmid evidence="4">pri-1</plasmid>
    </source>
</reference>
<sequence>MTAAELRTTAVESPSAQKMSVDASARPDRKPTRVASLVWLAVSLAIGIGIALWVFHKVQFEQQADGVMTARFAQSLGLIGNDDSRLGRIEKVWFARSAAGGYLYRAVYQGANLQSGVIRRTTRIDLIRFCKAAHEEGCRILDRK</sequence>
<evidence type="ECO:0000256" key="1">
    <source>
        <dbReference type="SAM" id="MobiDB-lite"/>
    </source>
</evidence>
<keyword evidence="2" id="KW-0812">Transmembrane</keyword>
<dbReference type="Proteomes" id="UP000078572">
    <property type="component" value="Plasmid pRI-1"/>
</dbReference>
<feature type="transmembrane region" description="Helical" evidence="2">
    <location>
        <begin position="34"/>
        <end position="55"/>
    </location>
</feature>
<dbReference type="EMBL" id="CP016024">
    <property type="protein sequence ID" value="ANJ76579.1"/>
    <property type="molecule type" value="Genomic_DNA"/>
</dbReference>
<feature type="region of interest" description="Disordered" evidence="1">
    <location>
        <begin position="1"/>
        <end position="25"/>
    </location>
</feature>
<organism evidence="3 4">
    <name type="scientific">Ralstonia insidiosa</name>
    <dbReference type="NCBI Taxonomy" id="190721"/>
    <lineage>
        <taxon>Bacteria</taxon>
        <taxon>Pseudomonadati</taxon>
        <taxon>Pseudomonadota</taxon>
        <taxon>Betaproteobacteria</taxon>
        <taxon>Burkholderiales</taxon>
        <taxon>Burkholderiaceae</taxon>
        <taxon>Ralstonia</taxon>
    </lineage>
</organism>
<name>A0A192A865_9RALS</name>